<gene>
    <name evidence="1" type="ORF">LCGC14_3040740</name>
</gene>
<dbReference type="Gene3D" id="2.120.10.10">
    <property type="match status" value="1"/>
</dbReference>
<dbReference type="EMBL" id="LAZR01063795">
    <property type="protein sequence ID" value="KKK58805.1"/>
    <property type="molecule type" value="Genomic_DNA"/>
</dbReference>
<organism evidence="1">
    <name type="scientific">marine sediment metagenome</name>
    <dbReference type="NCBI Taxonomy" id="412755"/>
    <lineage>
        <taxon>unclassified sequences</taxon>
        <taxon>metagenomes</taxon>
        <taxon>ecological metagenomes</taxon>
    </lineage>
</organism>
<sequence length="183" mass="19911">MSNGKAKTFKTRIGTIVHTSVTPCYSGARDIGGSVVTRDGRIVLSVGASDCWEGTVFKIAVSDDLGKSFRVTYETAEVYDGTYHTEGMLYDETNDILMAVYGETKGFRLFNKRNDENSGSAPFSPERFVHSKLMMARSVDNGETWKTFTLYDYKANGQELTFCAGICGCGVAQGDEGRATGGN</sequence>
<dbReference type="InterPro" id="IPR036278">
    <property type="entry name" value="Sialidase_sf"/>
</dbReference>
<dbReference type="SUPFAM" id="SSF50939">
    <property type="entry name" value="Sialidases"/>
    <property type="match status" value="1"/>
</dbReference>
<proteinExistence type="predicted"/>
<reference evidence="1" key="1">
    <citation type="journal article" date="2015" name="Nature">
        <title>Complex archaea that bridge the gap between prokaryotes and eukaryotes.</title>
        <authorList>
            <person name="Spang A."/>
            <person name="Saw J.H."/>
            <person name="Jorgensen S.L."/>
            <person name="Zaremba-Niedzwiedzka K."/>
            <person name="Martijn J."/>
            <person name="Lind A.E."/>
            <person name="van Eijk R."/>
            <person name="Schleper C."/>
            <person name="Guy L."/>
            <person name="Ettema T.J."/>
        </authorList>
    </citation>
    <scope>NUCLEOTIDE SEQUENCE</scope>
</reference>
<evidence type="ECO:0008006" key="2">
    <source>
        <dbReference type="Google" id="ProtNLM"/>
    </source>
</evidence>
<dbReference type="AlphaFoldDB" id="A0A0F8XCX1"/>
<name>A0A0F8XCX1_9ZZZZ</name>
<protein>
    <recommendedName>
        <fullName evidence="2">Sialidase domain-containing protein</fullName>
    </recommendedName>
</protein>
<evidence type="ECO:0000313" key="1">
    <source>
        <dbReference type="EMBL" id="KKK58805.1"/>
    </source>
</evidence>
<accession>A0A0F8XCX1</accession>
<comment type="caution">
    <text evidence="1">The sequence shown here is derived from an EMBL/GenBank/DDBJ whole genome shotgun (WGS) entry which is preliminary data.</text>
</comment>